<feature type="region of interest" description="Disordered" evidence="1">
    <location>
        <begin position="261"/>
        <end position="287"/>
    </location>
</feature>
<evidence type="ECO:0000256" key="1">
    <source>
        <dbReference type="SAM" id="MobiDB-lite"/>
    </source>
</evidence>
<dbReference type="Pfam" id="PF08584">
    <property type="entry name" value="Ribonuc_P_40"/>
    <property type="match status" value="1"/>
</dbReference>
<accession>A0AAD8PEX7</accession>
<dbReference type="Proteomes" id="UP001230268">
    <property type="component" value="Unassembled WGS sequence"/>
</dbReference>
<gene>
    <name evidence="2" type="ORF">BgAZ_209530</name>
</gene>
<evidence type="ECO:0000313" key="2">
    <source>
        <dbReference type="EMBL" id="KAK1444077.1"/>
    </source>
</evidence>
<sequence length="460" mass="51406">MEKILAGADLSYNVFRIPLPTTSWNEEQEEATPEETRRILSHFHFTRTVALCFQTSNGAGDVGAKLLRHKVHSARLKNADISKLCSAQFIRQFLIPHKLHVMSTDGGLSDGFRFSLTYDDGLHLQVSKRQYNVLGLSNTNFMNRHHDDYITLRMDVTSGVYLKDDSKLYHRTIKALERLSPCDCIAASNCELDHKSLELYLRDLGHQKGTVLPLAPTFSTNKVVGDEDSTLLSQEQVVGIVNDILSKGRITIACQSATPVPLTSEGGTPKAQDAGEKRRKVLSSEETDTSLDGDLQLLLQHKESLFKAYRTLSQEKNKTLDKLNNLMKELYASKIHKNPAETLVERLRHTIDDIVFRGMTSSTPSVWTPKPSKKGLGFVVTSSTGSYITADSLFEVFKSCCNKLSKEMPLFILCAMSLRSPRQNALQKHLGMAPIEHHLYIICCRHLEGSEASVIVLTST</sequence>
<dbReference type="InterPro" id="IPR013893">
    <property type="entry name" value="RNase_P_Rpp40"/>
</dbReference>
<dbReference type="GO" id="GO:0030677">
    <property type="term" value="C:ribonuclease P complex"/>
    <property type="evidence" value="ECO:0007669"/>
    <property type="project" value="InterPro"/>
</dbReference>
<reference evidence="2" key="1">
    <citation type="submission" date="2023-08" db="EMBL/GenBank/DDBJ databases">
        <title>Draft sequence of the Babesia gibsoni genome.</title>
        <authorList>
            <person name="Yamagishi J.Y."/>
            <person name="Xuan X.X."/>
        </authorList>
    </citation>
    <scope>NUCLEOTIDE SEQUENCE</scope>
    <source>
        <strain evidence="2">Azabu</strain>
    </source>
</reference>
<keyword evidence="3" id="KW-1185">Reference proteome</keyword>
<dbReference type="EMBL" id="JAVEPI010000002">
    <property type="protein sequence ID" value="KAK1444077.1"/>
    <property type="molecule type" value="Genomic_DNA"/>
</dbReference>
<proteinExistence type="predicted"/>
<protein>
    <submittedName>
        <fullName evidence="2">Uncharacterized protein</fullName>
    </submittedName>
</protein>
<comment type="caution">
    <text evidence="2">The sequence shown here is derived from an EMBL/GenBank/DDBJ whole genome shotgun (WGS) entry which is preliminary data.</text>
</comment>
<evidence type="ECO:0000313" key="3">
    <source>
        <dbReference type="Proteomes" id="UP001230268"/>
    </source>
</evidence>
<organism evidence="2 3">
    <name type="scientific">Babesia gibsoni</name>
    <dbReference type="NCBI Taxonomy" id="33632"/>
    <lineage>
        <taxon>Eukaryota</taxon>
        <taxon>Sar</taxon>
        <taxon>Alveolata</taxon>
        <taxon>Apicomplexa</taxon>
        <taxon>Aconoidasida</taxon>
        <taxon>Piroplasmida</taxon>
        <taxon>Babesiidae</taxon>
        <taxon>Babesia</taxon>
    </lineage>
</organism>
<name>A0AAD8PEX7_BABGI</name>
<dbReference type="AlphaFoldDB" id="A0AAD8PEX7"/>
<dbReference type="GO" id="GO:0001682">
    <property type="term" value="P:tRNA 5'-leader removal"/>
    <property type="evidence" value="ECO:0007669"/>
    <property type="project" value="InterPro"/>
</dbReference>